<dbReference type="Proteomes" id="UP000257055">
    <property type="component" value="Unassembled WGS sequence"/>
</dbReference>
<dbReference type="PROSITE" id="PS50928">
    <property type="entry name" value="ABC_TM1"/>
    <property type="match status" value="1"/>
</dbReference>
<dbReference type="FunFam" id="1.10.3720.10:FF:000033">
    <property type="entry name" value="Polar amino acid ABC transporter permease"/>
    <property type="match status" value="1"/>
</dbReference>
<keyword evidence="9 10" id="KW-0472">Membrane</keyword>
<name>A0A3D8TPS6_9LIST</name>
<sequence length="488" mass="53703">MLNVKHPKKLAIISFIVIFMLSLCMPFLSAKAASDDSLQQIKDKKELVVGLSADYPPYEFHQTIKGKDEIVGFDISIAQKIADDMGVKLSIKEMGFDSLLGALKTGKIDLIISGMSPTPERLKEVDFSEPYMNVEQEIVIRKADKDKLKSTSDFSGTKVGAQKQTTQEELAQKELTGSTVTSLQKVPDLILNLKNNKIDAVVLEGPVAEAYASQDDTLTISDARFVNGGKETSVAMEKGATALKNQINHSVKEIKEQKLLKEYQKEANELMFQKSNFFSQYGSYFLKGTLYTIVLAAIGVFCGAIFGALLALMKLSKTRWLRWPATWYVEFVRGTPLLVQIFIVFFGTQVFGLNLSAFISGCIALSLNSAAYVAEIIRAGITAVNKGQMEAARSLGMTQNQAMRFIILPQAIKNILPALGNEFVTVIKESSIVSVIGVGELMFMTGVVQGASFKPFVPLIITSLIYFVLTFSLSRLLGIAERRFKTSD</sequence>
<evidence type="ECO:0000256" key="7">
    <source>
        <dbReference type="ARBA" id="ARBA00022989"/>
    </source>
</evidence>
<evidence type="ECO:0000313" key="13">
    <source>
        <dbReference type="EMBL" id="RDX00888.1"/>
    </source>
</evidence>
<feature type="chain" id="PRO_5017799025" evidence="11">
    <location>
        <begin position="33"/>
        <end position="488"/>
    </location>
</feature>
<proteinExistence type="inferred from homology"/>
<dbReference type="InterPro" id="IPR035906">
    <property type="entry name" value="MetI-like_sf"/>
</dbReference>
<comment type="similarity">
    <text evidence="2">Belongs to the binding-protein-dependent transport system permease family. HisMQ subfamily.</text>
</comment>
<dbReference type="Gene3D" id="1.10.3720.10">
    <property type="entry name" value="MetI-like"/>
    <property type="match status" value="1"/>
</dbReference>
<evidence type="ECO:0000259" key="12">
    <source>
        <dbReference type="PROSITE" id="PS50928"/>
    </source>
</evidence>
<dbReference type="Pfam" id="PF00497">
    <property type="entry name" value="SBP_bac_3"/>
    <property type="match status" value="1"/>
</dbReference>
<dbReference type="PANTHER" id="PTHR30614">
    <property type="entry name" value="MEMBRANE COMPONENT OF AMINO ACID ABC TRANSPORTER"/>
    <property type="match status" value="1"/>
</dbReference>
<feature type="transmembrane region" description="Helical" evidence="10">
    <location>
        <begin position="432"/>
        <end position="450"/>
    </location>
</feature>
<evidence type="ECO:0000256" key="3">
    <source>
        <dbReference type="ARBA" id="ARBA00022448"/>
    </source>
</evidence>
<dbReference type="AlphaFoldDB" id="A0A3D8TPS6"/>
<evidence type="ECO:0000256" key="1">
    <source>
        <dbReference type="ARBA" id="ARBA00004651"/>
    </source>
</evidence>
<keyword evidence="7 10" id="KW-1133">Transmembrane helix</keyword>
<dbReference type="CDD" id="cd13620">
    <property type="entry name" value="PBP2_GltS"/>
    <property type="match status" value="1"/>
</dbReference>
<feature type="domain" description="ABC transmembrane type-1" evidence="12">
    <location>
        <begin position="289"/>
        <end position="477"/>
    </location>
</feature>
<evidence type="ECO:0000256" key="10">
    <source>
        <dbReference type="RuleBase" id="RU363032"/>
    </source>
</evidence>
<dbReference type="Pfam" id="PF00528">
    <property type="entry name" value="BPD_transp_1"/>
    <property type="match status" value="1"/>
</dbReference>
<keyword evidence="6" id="KW-0029">Amino-acid transport</keyword>
<dbReference type="RefSeq" id="WP_420812324.1">
    <property type="nucleotide sequence ID" value="NZ_LARY01000002.1"/>
</dbReference>
<feature type="signal peptide" evidence="11">
    <location>
        <begin position="1"/>
        <end position="32"/>
    </location>
</feature>
<reference evidence="14" key="1">
    <citation type="submission" date="2015-04" db="EMBL/GenBank/DDBJ databases">
        <authorList>
            <person name="Schardt J."/>
            <person name="Mueller-Herbst S."/>
            <person name="Scherer S."/>
            <person name="Huptas C."/>
        </authorList>
    </citation>
    <scope>NUCLEOTIDE SEQUENCE [LARGE SCALE GENOMIC DNA]</scope>
    <source>
        <strain evidence="14">Kiel-L1</strain>
    </source>
</reference>
<feature type="transmembrane region" description="Helical" evidence="10">
    <location>
        <begin position="456"/>
        <end position="477"/>
    </location>
</feature>
<dbReference type="FunFam" id="3.40.190.10:FF:000196">
    <property type="entry name" value="Amino acid ABC transporter"/>
    <property type="match status" value="1"/>
</dbReference>
<dbReference type="GO" id="GO:0022857">
    <property type="term" value="F:transmembrane transporter activity"/>
    <property type="evidence" value="ECO:0007669"/>
    <property type="project" value="InterPro"/>
</dbReference>
<keyword evidence="5 10" id="KW-0812">Transmembrane</keyword>
<evidence type="ECO:0000256" key="11">
    <source>
        <dbReference type="SAM" id="SignalP"/>
    </source>
</evidence>
<comment type="caution">
    <text evidence="13">The sequence shown here is derived from an EMBL/GenBank/DDBJ whole genome shotgun (WGS) entry which is preliminary data.</text>
</comment>
<dbReference type="CDD" id="cd06261">
    <property type="entry name" value="TM_PBP2"/>
    <property type="match status" value="1"/>
</dbReference>
<dbReference type="EMBL" id="LARY01000002">
    <property type="protein sequence ID" value="RDX00888.1"/>
    <property type="molecule type" value="Genomic_DNA"/>
</dbReference>
<dbReference type="InterPro" id="IPR001638">
    <property type="entry name" value="Solute-binding_3/MltF_N"/>
</dbReference>
<gene>
    <name evidence="13" type="ORF">UR08_07945</name>
</gene>
<evidence type="ECO:0000313" key="14">
    <source>
        <dbReference type="Proteomes" id="UP000257055"/>
    </source>
</evidence>
<keyword evidence="11" id="KW-0732">Signal</keyword>
<dbReference type="GO" id="GO:0043190">
    <property type="term" value="C:ATP-binding cassette (ABC) transporter complex"/>
    <property type="evidence" value="ECO:0007669"/>
    <property type="project" value="InterPro"/>
</dbReference>
<keyword evidence="3 10" id="KW-0813">Transport</keyword>
<evidence type="ECO:0000256" key="8">
    <source>
        <dbReference type="ARBA" id="ARBA00023016"/>
    </source>
</evidence>
<dbReference type="SMART" id="SM00062">
    <property type="entry name" value="PBPb"/>
    <property type="match status" value="1"/>
</dbReference>
<dbReference type="Gene3D" id="3.40.190.10">
    <property type="entry name" value="Periplasmic binding protein-like II"/>
    <property type="match status" value="2"/>
</dbReference>
<keyword evidence="8" id="KW-0346">Stress response</keyword>
<dbReference type="InterPro" id="IPR010065">
    <property type="entry name" value="AA_ABC_transptr_permease_3TM"/>
</dbReference>
<keyword evidence="14" id="KW-1185">Reference proteome</keyword>
<evidence type="ECO:0000256" key="4">
    <source>
        <dbReference type="ARBA" id="ARBA00022475"/>
    </source>
</evidence>
<dbReference type="GO" id="GO:0006865">
    <property type="term" value="P:amino acid transport"/>
    <property type="evidence" value="ECO:0007669"/>
    <property type="project" value="UniProtKB-KW"/>
</dbReference>
<evidence type="ECO:0000256" key="5">
    <source>
        <dbReference type="ARBA" id="ARBA00022692"/>
    </source>
</evidence>
<accession>A0A3D8TPS6</accession>
<evidence type="ECO:0000256" key="2">
    <source>
        <dbReference type="ARBA" id="ARBA00010072"/>
    </source>
</evidence>
<dbReference type="NCBIfam" id="TIGR01726">
    <property type="entry name" value="HEQRo_perm_3TM"/>
    <property type="match status" value="1"/>
</dbReference>
<protein>
    <submittedName>
        <fullName evidence="13">ABC transporter permease</fullName>
    </submittedName>
</protein>
<dbReference type="SUPFAM" id="SSF53850">
    <property type="entry name" value="Periplasmic binding protein-like II"/>
    <property type="match status" value="1"/>
</dbReference>
<keyword evidence="4" id="KW-1003">Cell membrane</keyword>
<dbReference type="InterPro" id="IPR000515">
    <property type="entry name" value="MetI-like"/>
</dbReference>
<dbReference type="InterPro" id="IPR043429">
    <property type="entry name" value="ArtM/GltK/GlnP/TcyL/YhdX-like"/>
</dbReference>
<feature type="transmembrane region" description="Helical" evidence="10">
    <location>
        <begin position="290"/>
        <end position="313"/>
    </location>
</feature>
<dbReference type="PANTHER" id="PTHR30614:SF20">
    <property type="entry name" value="GLUTAMINE TRANSPORT SYSTEM PERMEASE PROTEIN GLNP"/>
    <property type="match status" value="1"/>
</dbReference>
<evidence type="ECO:0000256" key="9">
    <source>
        <dbReference type="ARBA" id="ARBA00023136"/>
    </source>
</evidence>
<evidence type="ECO:0000256" key="6">
    <source>
        <dbReference type="ARBA" id="ARBA00022970"/>
    </source>
</evidence>
<comment type="subcellular location">
    <subcellularLocation>
        <location evidence="1 10">Cell membrane</location>
        <topology evidence="1 10">Multi-pass membrane protein</topology>
    </subcellularLocation>
</comment>
<dbReference type="SUPFAM" id="SSF161098">
    <property type="entry name" value="MetI-like"/>
    <property type="match status" value="1"/>
</dbReference>
<organism evidence="13 14">
    <name type="scientific">Listeria kieliensis</name>
    <dbReference type="NCBI Taxonomy" id="1621700"/>
    <lineage>
        <taxon>Bacteria</taxon>
        <taxon>Bacillati</taxon>
        <taxon>Bacillota</taxon>
        <taxon>Bacilli</taxon>
        <taxon>Bacillales</taxon>
        <taxon>Listeriaceae</taxon>
        <taxon>Listeria</taxon>
    </lineage>
</organism>